<dbReference type="AlphaFoldDB" id="A0A1Q2D1K6"/>
<dbReference type="RefSeq" id="WP_161490267.1">
    <property type="nucleotide sequence ID" value="NZ_CP019607.1"/>
</dbReference>
<gene>
    <name evidence="3" type="ORF">BW733_16275</name>
</gene>
<dbReference type="Pfam" id="PF03807">
    <property type="entry name" value="F420_oxidored"/>
    <property type="match status" value="1"/>
</dbReference>
<accession>A0A1Q2D1K6</accession>
<evidence type="ECO:0000313" key="4">
    <source>
        <dbReference type="Proteomes" id="UP000188235"/>
    </source>
</evidence>
<name>A0A1Q2D1K6_9ACTN</name>
<evidence type="ECO:0000259" key="2">
    <source>
        <dbReference type="Pfam" id="PF03807"/>
    </source>
</evidence>
<dbReference type="InterPro" id="IPR028939">
    <property type="entry name" value="P5C_Rdtase_cat_N"/>
</dbReference>
<dbReference type="GO" id="GO:0016491">
    <property type="term" value="F:oxidoreductase activity"/>
    <property type="evidence" value="ECO:0007669"/>
    <property type="project" value="UniProtKB-KW"/>
</dbReference>
<sequence>MSQRLGIIGAGKLGTAIGRLALDAGYEVRISGSDRQPMLRLVIDTVLPGARLLPEADVVADSDLVVIAIPFGKADTIDYSALEGKVVVDAMNAWDAAGGHPDPDWDGTTSSFVASRNPAMRLVKSLNHLGYSDLVADAHEAGHPLRRAIAVISDDEGARERVADLVDRLGFDPVEAPRSASRCVEPDSPIFGHPMGAAELRAALQGAVD</sequence>
<dbReference type="InterPro" id="IPR036291">
    <property type="entry name" value="NAD(P)-bd_dom_sf"/>
</dbReference>
<evidence type="ECO:0000256" key="1">
    <source>
        <dbReference type="ARBA" id="ARBA00023002"/>
    </source>
</evidence>
<dbReference type="InterPro" id="IPR051267">
    <property type="entry name" value="STEAP_metalloreductase"/>
</dbReference>
<reference evidence="3 4" key="1">
    <citation type="journal article" date="2008" name="Int. J. Syst. Evol. Microbiol.">
        <title>Tessaracoccus flavescens sp. nov., isolated from marine sediment.</title>
        <authorList>
            <person name="Lee D.W."/>
            <person name="Lee S.D."/>
        </authorList>
    </citation>
    <scope>NUCLEOTIDE SEQUENCE [LARGE SCALE GENOMIC DNA]</scope>
    <source>
        <strain evidence="3 4">SST-39T</strain>
    </source>
</reference>
<dbReference type="STRING" id="399497.BW733_16275"/>
<dbReference type="PANTHER" id="PTHR14239">
    <property type="entry name" value="DUDULIN-RELATED"/>
    <property type="match status" value="1"/>
</dbReference>
<evidence type="ECO:0000313" key="3">
    <source>
        <dbReference type="EMBL" id="AQP52145.1"/>
    </source>
</evidence>
<keyword evidence="4" id="KW-1185">Reference proteome</keyword>
<organism evidence="3 4">
    <name type="scientific">Tessaracoccus flavescens</name>
    <dbReference type="NCBI Taxonomy" id="399497"/>
    <lineage>
        <taxon>Bacteria</taxon>
        <taxon>Bacillati</taxon>
        <taxon>Actinomycetota</taxon>
        <taxon>Actinomycetes</taxon>
        <taxon>Propionibacteriales</taxon>
        <taxon>Propionibacteriaceae</taxon>
        <taxon>Tessaracoccus</taxon>
    </lineage>
</organism>
<dbReference type="SUPFAM" id="SSF51735">
    <property type="entry name" value="NAD(P)-binding Rossmann-fold domains"/>
    <property type="match status" value="1"/>
</dbReference>
<keyword evidence="1" id="KW-0560">Oxidoreductase</keyword>
<protein>
    <recommendedName>
        <fullName evidence="2">Pyrroline-5-carboxylate reductase catalytic N-terminal domain-containing protein</fullName>
    </recommendedName>
</protein>
<proteinExistence type="predicted"/>
<dbReference type="Gene3D" id="3.40.50.720">
    <property type="entry name" value="NAD(P)-binding Rossmann-like Domain"/>
    <property type="match status" value="1"/>
</dbReference>
<dbReference type="EMBL" id="CP019607">
    <property type="protein sequence ID" value="AQP52145.1"/>
    <property type="molecule type" value="Genomic_DNA"/>
</dbReference>
<dbReference type="Proteomes" id="UP000188235">
    <property type="component" value="Chromosome"/>
</dbReference>
<dbReference type="KEGG" id="tfa:BW733_16275"/>
<feature type="domain" description="Pyrroline-5-carboxylate reductase catalytic N-terminal" evidence="2">
    <location>
        <begin position="4"/>
        <end position="92"/>
    </location>
</feature>